<feature type="transmembrane region" description="Helical" evidence="6">
    <location>
        <begin position="330"/>
        <end position="350"/>
    </location>
</feature>
<feature type="transmembrane region" description="Helical" evidence="6">
    <location>
        <begin position="90"/>
        <end position="112"/>
    </location>
</feature>
<dbReference type="SUPFAM" id="SSF52091">
    <property type="entry name" value="SpoIIaa-like"/>
    <property type="match status" value="1"/>
</dbReference>
<feature type="transmembrane region" description="Helical" evidence="6">
    <location>
        <begin position="176"/>
        <end position="193"/>
    </location>
</feature>
<feature type="transmembrane region" description="Helical" evidence="6">
    <location>
        <begin position="247"/>
        <end position="269"/>
    </location>
</feature>
<dbReference type="Gene3D" id="3.30.750.24">
    <property type="entry name" value="STAS domain"/>
    <property type="match status" value="1"/>
</dbReference>
<organism evidence="8 9">
    <name type="scientific">Parafrankia soli</name>
    <dbReference type="NCBI Taxonomy" id="2599596"/>
    <lineage>
        <taxon>Bacteria</taxon>
        <taxon>Bacillati</taxon>
        <taxon>Actinomycetota</taxon>
        <taxon>Actinomycetes</taxon>
        <taxon>Frankiales</taxon>
        <taxon>Frankiaceae</taxon>
        <taxon>Parafrankia</taxon>
    </lineage>
</organism>
<evidence type="ECO:0000256" key="2">
    <source>
        <dbReference type="ARBA" id="ARBA00022692"/>
    </source>
</evidence>
<dbReference type="PROSITE" id="PS50801">
    <property type="entry name" value="STAS"/>
    <property type="match status" value="1"/>
</dbReference>
<dbReference type="InterPro" id="IPR002645">
    <property type="entry name" value="STAS_dom"/>
</dbReference>
<keyword evidence="4 6" id="KW-0472">Membrane</keyword>
<protein>
    <submittedName>
        <fullName evidence="8">MFS transporter</fullName>
    </submittedName>
</protein>
<evidence type="ECO:0000313" key="8">
    <source>
        <dbReference type="EMBL" id="OHV34539.1"/>
    </source>
</evidence>
<dbReference type="GO" id="GO:0055085">
    <property type="term" value="P:transmembrane transport"/>
    <property type="evidence" value="ECO:0007669"/>
    <property type="project" value="InterPro"/>
</dbReference>
<feature type="region of interest" description="Disordered" evidence="5">
    <location>
        <begin position="433"/>
        <end position="454"/>
    </location>
</feature>
<sequence length="568" mass="57014">MWERLRAVLPDSATVRSVRRAPARDLLAGVTVAVVALPLALGFGISSGMGTEAGLATAIIAGVLAAVFGGSDFQVSGPTGAMTVVLVPVVHARGVDGVLMAGLMAGVILVGLGLGRVGGLARLVPMPVVVGFTVGIAAVIALQQVPAALGVPTPEGEKVVTVAARALARFADEPRWTSVAVSAAVAVVVLLGARLRPSVPMSLPAVALATVAVELINVDGVVRVGALPSGLQAPSWGFLDPGMVPELLPAAAAIAALAGLESLLSATVADEMRASSDPGRGSNGAGGWRRHDPDRELFGQGVANLAVPLFGGMPATAAIARTAVNVRSGAASRLSAVIHAVVIAAVVAAAAGLVRYIPLAALAGVLVATAIRMVETDAVRALARAGRGELAVMVLTGAVTLVVDLVVAVAVGLALAGALALRQVAGTARVEHLPFDDDSRPQGPGSGPGTGPAPVTVLRIDGPLSFTAAHRLLPTLEHVHDDSVVLIRMSRVSAVDATGAAALSVALTDLEARGVVPLLSGVRPEHHQTLGAYGITAESGDRRRMFPDAPSALAYARALIPAQPHGPS</sequence>
<feature type="transmembrane region" description="Helical" evidence="6">
    <location>
        <begin position="26"/>
        <end position="46"/>
    </location>
</feature>
<dbReference type="InterPro" id="IPR011547">
    <property type="entry name" value="SLC26A/SulP_dom"/>
</dbReference>
<dbReference type="Pfam" id="PF01740">
    <property type="entry name" value="STAS"/>
    <property type="match status" value="1"/>
</dbReference>
<dbReference type="PANTHER" id="PTHR11814">
    <property type="entry name" value="SULFATE TRANSPORTER"/>
    <property type="match status" value="1"/>
</dbReference>
<evidence type="ECO:0000256" key="6">
    <source>
        <dbReference type="SAM" id="Phobius"/>
    </source>
</evidence>
<evidence type="ECO:0000256" key="1">
    <source>
        <dbReference type="ARBA" id="ARBA00004141"/>
    </source>
</evidence>
<gene>
    <name evidence="8" type="ORF">BBK14_15590</name>
</gene>
<proteinExistence type="predicted"/>
<dbReference type="GO" id="GO:0016020">
    <property type="term" value="C:membrane"/>
    <property type="evidence" value="ECO:0007669"/>
    <property type="project" value="UniProtKB-SubCell"/>
</dbReference>
<dbReference type="InterPro" id="IPR001902">
    <property type="entry name" value="SLC26A/SulP_fam"/>
</dbReference>
<evidence type="ECO:0000259" key="7">
    <source>
        <dbReference type="PROSITE" id="PS50801"/>
    </source>
</evidence>
<feature type="domain" description="STAS" evidence="7">
    <location>
        <begin position="455"/>
        <end position="556"/>
    </location>
</feature>
<feature type="transmembrane region" description="Helical" evidence="6">
    <location>
        <begin position="394"/>
        <end position="421"/>
    </location>
</feature>
<accession>A0A1S1QLT5</accession>
<evidence type="ECO:0000256" key="3">
    <source>
        <dbReference type="ARBA" id="ARBA00022989"/>
    </source>
</evidence>
<dbReference type="Pfam" id="PF00916">
    <property type="entry name" value="Sulfate_transp"/>
    <property type="match status" value="1"/>
</dbReference>
<dbReference type="Proteomes" id="UP000179769">
    <property type="component" value="Unassembled WGS sequence"/>
</dbReference>
<keyword evidence="2 6" id="KW-0812">Transmembrane</keyword>
<comment type="subcellular location">
    <subcellularLocation>
        <location evidence="1">Membrane</location>
        <topology evidence="1">Multi-pass membrane protein</topology>
    </subcellularLocation>
</comment>
<evidence type="ECO:0000313" key="9">
    <source>
        <dbReference type="Proteomes" id="UP000179769"/>
    </source>
</evidence>
<feature type="transmembrane region" description="Helical" evidence="6">
    <location>
        <begin position="205"/>
        <end position="227"/>
    </location>
</feature>
<keyword evidence="9" id="KW-1185">Reference proteome</keyword>
<feature type="transmembrane region" description="Helical" evidence="6">
    <location>
        <begin position="53"/>
        <end position="70"/>
    </location>
</feature>
<dbReference type="CDD" id="cd07042">
    <property type="entry name" value="STAS_SulP_like_sulfate_transporter"/>
    <property type="match status" value="1"/>
</dbReference>
<keyword evidence="3 6" id="KW-1133">Transmembrane helix</keyword>
<dbReference type="EMBL" id="MAXA01000136">
    <property type="protein sequence ID" value="OHV34539.1"/>
    <property type="molecule type" value="Genomic_DNA"/>
</dbReference>
<evidence type="ECO:0000256" key="4">
    <source>
        <dbReference type="ARBA" id="ARBA00023136"/>
    </source>
</evidence>
<evidence type="ECO:0000256" key="5">
    <source>
        <dbReference type="SAM" id="MobiDB-lite"/>
    </source>
</evidence>
<feature type="transmembrane region" description="Helical" evidence="6">
    <location>
        <begin position="124"/>
        <end position="142"/>
    </location>
</feature>
<dbReference type="AlphaFoldDB" id="A0A1S1QLT5"/>
<comment type="caution">
    <text evidence="8">The sequence shown here is derived from an EMBL/GenBank/DDBJ whole genome shotgun (WGS) entry which is preliminary data.</text>
</comment>
<reference evidence="9" key="1">
    <citation type="submission" date="2016-07" db="EMBL/GenBank/DDBJ databases">
        <title>Frankia sp. NRRL B-16219 Genome sequencing.</title>
        <authorList>
            <person name="Ghodhbane-Gtari F."/>
            <person name="Swanson E."/>
            <person name="Gueddou A."/>
            <person name="Louati M."/>
            <person name="Nouioui I."/>
            <person name="Hezbri K."/>
            <person name="Abebe-Akele F."/>
            <person name="Simpson S."/>
            <person name="Morris K."/>
            <person name="Thomas K."/>
            <person name="Gtari M."/>
            <person name="Tisa L.S."/>
        </authorList>
    </citation>
    <scope>NUCLEOTIDE SEQUENCE [LARGE SCALE GENOMIC DNA]</scope>
    <source>
        <strain evidence="9">NRRL B-16219</strain>
    </source>
</reference>
<dbReference type="InterPro" id="IPR036513">
    <property type="entry name" value="STAS_dom_sf"/>
</dbReference>
<name>A0A1S1QLT5_9ACTN</name>